<dbReference type="EMBL" id="LGRX02014395">
    <property type="protein sequence ID" value="KAK3264710.1"/>
    <property type="molecule type" value="Genomic_DNA"/>
</dbReference>
<dbReference type="InterPro" id="IPR019734">
    <property type="entry name" value="TPR_rpt"/>
</dbReference>
<feature type="compositionally biased region" description="Low complexity" evidence="4">
    <location>
        <begin position="56"/>
        <end position="65"/>
    </location>
</feature>
<accession>A0AAE0KY44</accession>
<dbReference type="AlphaFoldDB" id="A0AAE0KY44"/>
<name>A0AAE0KY44_9CHLO</name>
<evidence type="ECO:0000256" key="1">
    <source>
        <dbReference type="ARBA" id="ARBA00022737"/>
    </source>
</evidence>
<dbReference type="PANTHER" id="PTHR22904:SF523">
    <property type="entry name" value="STRESS-INDUCED-PHOSPHOPROTEIN 1"/>
    <property type="match status" value="1"/>
</dbReference>
<evidence type="ECO:0000256" key="2">
    <source>
        <dbReference type="ARBA" id="ARBA00022803"/>
    </source>
</evidence>
<keyword evidence="1" id="KW-0677">Repeat</keyword>
<feature type="compositionally biased region" description="Acidic residues" evidence="4">
    <location>
        <begin position="382"/>
        <end position="392"/>
    </location>
</feature>
<reference evidence="6 7" key="1">
    <citation type="journal article" date="2015" name="Genome Biol. Evol.">
        <title>Comparative Genomics of a Bacterivorous Green Alga Reveals Evolutionary Causalities and Consequences of Phago-Mixotrophic Mode of Nutrition.</title>
        <authorList>
            <person name="Burns J.A."/>
            <person name="Paasch A."/>
            <person name="Narechania A."/>
            <person name="Kim E."/>
        </authorList>
    </citation>
    <scope>NUCLEOTIDE SEQUENCE [LARGE SCALE GENOMIC DNA]</scope>
    <source>
        <strain evidence="6 7">PLY_AMNH</strain>
    </source>
</reference>
<feature type="region of interest" description="Disordered" evidence="4">
    <location>
        <begin position="39"/>
        <end position="103"/>
    </location>
</feature>
<evidence type="ECO:0000256" key="5">
    <source>
        <dbReference type="SAM" id="SignalP"/>
    </source>
</evidence>
<proteinExistence type="predicted"/>
<dbReference type="Gene3D" id="1.25.40.10">
    <property type="entry name" value="Tetratricopeptide repeat domain"/>
    <property type="match status" value="2"/>
</dbReference>
<dbReference type="PANTHER" id="PTHR22904">
    <property type="entry name" value="TPR REPEAT CONTAINING PROTEIN"/>
    <property type="match status" value="1"/>
</dbReference>
<feature type="region of interest" description="Disordered" evidence="4">
    <location>
        <begin position="371"/>
        <end position="464"/>
    </location>
</feature>
<dbReference type="SMART" id="SM00028">
    <property type="entry name" value="TPR"/>
    <property type="match status" value="6"/>
</dbReference>
<keyword evidence="2 3" id="KW-0802">TPR repeat</keyword>
<dbReference type="Pfam" id="PF13181">
    <property type="entry name" value="TPR_8"/>
    <property type="match status" value="1"/>
</dbReference>
<comment type="caution">
    <text evidence="6">The sequence shown here is derived from an EMBL/GenBank/DDBJ whole genome shotgun (WGS) entry which is preliminary data.</text>
</comment>
<feature type="signal peptide" evidence="5">
    <location>
        <begin position="1"/>
        <end position="18"/>
    </location>
</feature>
<evidence type="ECO:0000256" key="4">
    <source>
        <dbReference type="SAM" id="MobiDB-lite"/>
    </source>
</evidence>
<organism evidence="6 7">
    <name type="scientific">Cymbomonas tetramitiformis</name>
    <dbReference type="NCBI Taxonomy" id="36881"/>
    <lineage>
        <taxon>Eukaryota</taxon>
        <taxon>Viridiplantae</taxon>
        <taxon>Chlorophyta</taxon>
        <taxon>Pyramimonadophyceae</taxon>
        <taxon>Pyramimonadales</taxon>
        <taxon>Pyramimonadaceae</taxon>
        <taxon>Cymbomonas</taxon>
    </lineage>
</organism>
<dbReference type="Pfam" id="PF13432">
    <property type="entry name" value="TPR_16"/>
    <property type="match status" value="1"/>
</dbReference>
<evidence type="ECO:0000313" key="7">
    <source>
        <dbReference type="Proteomes" id="UP001190700"/>
    </source>
</evidence>
<dbReference type="SUPFAM" id="SSF48452">
    <property type="entry name" value="TPR-like"/>
    <property type="match status" value="2"/>
</dbReference>
<keyword evidence="5" id="KW-0732">Signal</keyword>
<sequence>MGLLLIWFTWATRRVSDGWQNYRNPSYIVGCTLRLADSAKTTPEPSARDTEPATRSPAQAAASEPPSGPAEPTEEVDGRAVSVKGDSGEGREADELPQLSQEGEKDLALKRALANDMKSRANAKYKEKQFELAIDLYTEAIDLTGNRNFVLFTNRAAGYYQLGRMEDCVNDCETALRLGQKHPELTDSNTMHRASLRKGNALMKLMQYAEARDAYNTALRHKFDSSEAEKKYQQANAALKRKAQQVDVQAKCDRLLEQADGCFAEGEFGNAAALYTQVLRKQPELGIAYGKRASCHMKLGTFLDALEDAGCCIRYGKREEKVEMYKIRARALMFLKEYEGAIEAYGKGLEIDPLDPDLVDGVRKCTMEMHALNIPPAPSHGDDDDDDDDELDKEYSAPYPVPPRTPLEPGRPPTSSGRVILPQPMLSRPPTAIVPGQMELIGDKERGAISRPPDFPQPMQMDID</sequence>
<dbReference type="GO" id="GO:0051879">
    <property type="term" value="F:Hsp90 protein binding"/>
    <property type="evidence" value="ECO:0007669"/>
    <property type="project" value="TreeGrafter"/>
</dbReference>
<feature type="repeat" description="TPR" evidence="3">
    <location>
        <begin position="322"/>
        <end position="355"/>
    </location>
</feature>
<feature type="chain" id="PRO_5042021002" evidence="5">
    <location>
        <begin position="19"/>
        <end position="464"/>
    </location>
</feature>
<dbReference type="Proteomes" id="UP001190700">
    <property type="component" value="Unassembled WGS sequence"/>
</dbReference>
<evidence type="ECO:0000256" key="3">
    <source>
        <dbReference type="PROSITE-ProRule" id="PRU00339"/>
    </source>
</evidence>
<evidence type="ECO:0000313" key="6">
    <source>
        <dbReference type="EMBL" id="KAK3264710.1"/>
    </source>
</evidence>
<feature type="compositionally biased region" description="Pro residues" evidence="4">
    <location>
        <begin position="399"/>
        <end position="412"/>
    </location>
</feature>
<protein>
    <submittedName>
        <fullName evidence="6">DNA binding protein</fullName>
    </submittedName>
</protein>
<dbReference type="InterPro" id="IPR011990">
    <property type="entry name" value="TPR-like_helical_dom_sf"/>
</dbReference>
<gene>
    <name evidence="6" type="ORF">CYMTET_26566</name>
</gene>
<keyword evidence="7" id="KW-1185">Reference proteome</keyword>
<dbReference type="PROSITE" id="PS50005">
    <property type="entry name" value="TPR"/>
    <property type="match status" value="1"/>
</dbReference>